<reference evidence="1" key="1">
    <citation type="submission" date="2020-11" db="EMBL/GenBank/DDBJ databases">
        <authorList>
            <person name="Tran Van P."/>
        </authorList>
    </citation>
    <scope>NUCLEOTIDE SEQUENCE</scope>
</reference>
<proteinExistence type="predicted"/>
<dbReference type="AlphaFoldDB" id="A0A7R9C0W8"/>
<keyword evidence="2" id="KW-1185">Reference proteome</keyword>
<dbReference type="OrthoDB" id="8194935at2759"/>
<evidence type="ECO:0000313" key="1">
    <source>
        <dbReference type="EMBL" id="CAD7284712.1"/>
    </source>
</evidence>
<gene>
    <name evidence="1" type="ORF">NMOB1V02_LOCUS12317</name>
</gene>
<dbReference type="Proteomes" id="UP000678499">
    <property type="component" value="Unassembled WGS sequence"/>
</dbReference>
<dbReference type="Pfam" id="PF03564">
    <property type="entry name" value="DUF1759"/>
    <property type="match status" value="1"/>
</dbReference>
<organism evidence="1">
    <name type="scientific">Notodromas monacha</name>
    <dbReference type="NCBI Taxonomy" id="399045"/>
    <lineage>
        <taxon>Eukaryota</taxon>
        <taxon>Metazoa</taxon>
        <taxon>Ecdysozoa</taxon>
        <taxon>Arthropoda</taxon>
        <taxon>Crustacea</taxon>
        <taxon>Oligostraca</taxon>
        <taxon>Ostracoda</taxon>
        <taxon>Podocopa</taxon>
        <taxon>Podocopida</taxon>
        <taxon>Cypridocopina</taxon>
        <taxon>Cypridoidea</taxon>
        <taxon>Cyprididae</taxon>
        <taxon>Notodromas</taxon>
    </lineage>
</organism>
<accession>A0A7R9C0W8</accession>
<sequence>MGDRMMTELSALDLTSYTAQELSDAMGRALYHVQHLSVFEIKPFDGGTTEFIHFLISFEELIVKGVKCGSLKFMFLKKYLRGEALYLVQNIGVYKDAYKDALEILKMEYASPSRIIREVMKKLADFPAIKEIAMTLIHYDMTADLNSFLLMALIKNKLPAKLHIEWDPLIRKMLMSEETKGLSEKDESAKKKSTAEAGDRVWDLAYAIVGSMADEVLRSTLDIKCCDDNSSSLDFHFLAFC</sequence>
<evidence type="ECO:0000313" key="2">
    <source>
        <dbReference type="Proteomes" id="UP000678499"/>
    </source>
</evidence>
<dbReference type="EMBL" id="CAJPEX010009366">
    <property type="protein sequence ID" value="CAG0924864.1"/>
    <property type="molecule type" value="Genomic_DNA"/>
</dbReference>
<name>A0A7R9C0W8_9CRUS</name>
<protein>
    <submittedName>
        <fullName evidence="1">Uncharacterized protein</fullName>
    </submittedName>
</protein>
<dbReference type="InterPro" id="IPR005312">
    <property type="entry name" value="DUF1759"/>
</dbReference>
<dbReference type="EMBL" id="OA891403">
    <property type="protein sequence ID" value="CAD7284712.1"/>
    <property type="molecule type" value="Genomic_DNA"/>
</dbReference>